<protein>
    <recommendedName>
        <fullName evidence="3">Secreted protein</fullName>
    </recommendedName>
</protein>
<proteinExistence type="predicted"/>
<dbReference type="EMBL" id="MU070046">
    <property type="protein sequence ID" value="KAF5830401.1"/>
    <property type="molecule type" value="Genomic_DNA"/>
</dbReference>
<dbReference type="Proteomes" id="UP000815325">
    <property type="component" value="Unassembled WGS sequence"/>
</dbReference>
<name>A0ABQ7G725_DUNSA</name>
<comment type="caution">
    <text evidence="1">The sequence shown here is derived from an EMBL/GenBank/DDBJ whole genome shotgun (WGS) entry which is preliminary data.</text>
</comment>
<reference evidence="1" key="1">
    <citation type="submission" date="2017-08" db="EMBL/GenBank/DDBJ databases">
        <authorList>
            <person name="Polle J.E."/>
            <person name="Barry K."/>
            <person name="Cushman J."/>
            <person name="Schmutz J."/>
            <person name="Tran D."/>
            <person name="Hathwaick L.T."/>
            <person name="Yim W.C."/>
            <person name="Jenkins J."/>
            <person name="Mckie-Krisberg Z.M."/>
            <person name="Prochnik S."/>
            <person name="Lindquist E."/>
            <person name="Dockter R.B."/>
            <person name="Adam C."/>
            <person name="Molina H."/>
            <person name="Bunkerborg J."/>
            <person name="Jin E."/>
            <person name="Buchheim M."/>
            <person name="Magnuson J."/>
        </authorList>
    </citation>
    <scope>NUCLEOTIDE SEQUENCE</scope>
    <source>
        <strain evidence="1">CCAP 19/18</strain>
    </source>
</reference>
<organism evidence="1 2">
    <name type="scientific">Dunaliella salina</name>
    <name type="common">Green alga</name>
    <name type="synonym">Protococcus salinus</name>
    <dbReference type="NCBI Taxonomy" id="3046"/>
    <lineage>
        <taxon>Eukaryota</taxon>
        <taxon>Viridiplantae</taxon>
        <taxon>Chlorophyta</taxon>
        <taxon>core chlorophytes</taxon>
        <taxon>Chlorophyceae</taxon>
        <taxon>CS clade</taxon>
        <taxon>Chlamydomonadales</taxon>
        <taxon>Dunaliellaceae</taxon>
        <taxon>Dunaliella</taxon>
    </lineage>
</organism>
<keyword evidence="2" id="KW-1185">Reference proteome</keyword>
<sequence>MLCKGTPQWLQLLFLRHLDRVHLNVLLQVQHHEGEHHCFLSCTLLDRRHFCPIRWSGPAGWACLGVTHSNSRRRPFKAPPPSQPVFRPDLSKCNCGRCRLPWEQS</sequence>
<evidence type="ECO:0000313" key="2">
    <source>
        <dbReference type="Proteomes" id="UP000815325"/>
    </source>
</evidence>
<evidence type="ECO:0008006" key="3">
    <source>
        <dbReference type="Google" id="ProtNLM"/>
    </source>
</evidence>
<gene>
    <name evidence="1" type="ORF">DUNSADRAFT_14644</name>
</gene>
<accession>A0ABQ7G725</accession>
<evidence type="ECO:0000313" key="1">
    <source>
        <dbReference type="EMBL" id="KAF5830401.1"/>
    </source>
</evidence>